<comment type="caution">
    <text evidence="2">The sequence shown here is derived from an EMBL/GenBank/DDBJ whole genome shotgun (WGS) entry which is preliminary data.</text>
</comment>
<feature type="compositionally biased region" description="Polar residues" evidence="1">
    <location>
        <begin position="214"/>
        <end position="231"/>
    </location>
</feature>
<evidence type="ECO:0000256" key="1">
    <source>
        <dbReference type="SAM" id="MobiDB-lite"/>
    </source>
</evidence>
<feature type="region of interest" description="Disordered" evidence="1">
    <location>
        <begin position="208"/>
        <end position="257"/>
    </location>
</feature>
<dbReference type="HOGENOM" id="CLU_990440_0_0_1"/>
<accession>K2S7Q0</accession>
<dbReference type="AlphaFoldDB" id="K2S7Q0"/>
<organism evidence="2 3">
    <name type="scientific">Macrophomina phaseolina (strain MS6)</name>
    <name type="common">Charcoal rot fungus</name>
    <dbReference type="NCBI Taxonomy" id="1126212"/>
    <lineage>
        <taxon>Eukaryota</taxon>
        <taxon>Fungi</taxon>
        <taxon>Dikarya</taxon>
        <taxon>Ascomycota</taxon>
        <taxon>Pezizomycotina</taxon>
        <taxon>Dothideomycetes</taxon>
        <taxon>Dothideomycetes incertae sedis</taxon>
        <taxon>Botryosphaeriales</taxon>
        <taxon>Botryosphaeriaceae</taxon>
        <taxon>Macrophomina</taxon>
    </lineage>
</organism>
<reference evidence="2 3" key="1">
    <citation type="journal article" date="2012" name="BMC Genomics">
        <title>Tools to kill: Genome of one of the most destructive plant pathogenic fungi Macrophomina phaseolina.</title>
        <authorList>
            <person name="Islam M.S."/>
            <person name="Haque M.S."/>
            <person name="Islam M.M."/>
            <person name="Emdad E.M."/>
            <person name="Halim A."/>
            <person name="Hossen Q.M.M."/>
            <person name="Hossain M.Z."/>
            <person name="Ahmed B."/>
            <person name="Rahim S."/>
            <person name="Rahman M.S."/>
            <person name="Alam M.M."/>
            <person name="Hou S."/>
            <person name="Wan X."/>
            <person name="Saito J.A."/>
            <person name="Alam M."/>
        </authorList>
    </citation>
    <scope>NUCLEOTIDE SEQUENCE [LARGE SCALE GENOMIC DNA]</scope>
    <source>
        <strain evidence="2 3">MS6</strain>
    </source>
</reference>
<dbReference type="InParanoid" id="K2S7Q0"/>
<name>K2S7Q0_MACPH</name>
<evidence type="ECO:0000313" key="2">
    <source>
        <dbReference type="EMBL" id="EKG18409.1"/>
    </source>
</evidence>
<dbReference type="OrthoDB" id="3919008at2759"/>
<evidence type="ECO:0000313" key="3">
    <source>
        <dbReference type="Proteomes" id="UP000007129"/>
    </source>
</evidence>
<sequence>MSNGFVRNLPRCRRQILLKGPTATVELDAGEGNARTLISCPRAALMAFSTVAADLLSDPQYNNVLLLKGMAAPAALRYVVEWIPRACDSADFMPVKRKEDFKHNVRIYQAALSLGVTEALITIGGWLNLCISDFERRPWTWEQTLDMLVTLPKDCPMIGRLIEKVALARRRGVLSPAFNAQLNAFLQQCPELAGCFLIEDDPQLRQLKQRRNSESNSSVFSDGRFSSNGSGNRAPDTRNKRYRGSRKHRRTSSECKRRSFDYSNTRVLSDADVDFLMGRR</sequence>
<dbReference type="EMBL" id="AHHD01000207">
    <property type="protein sequence ID" value="EKG18409.1"/>
    <property type="molecule type" value="Genomic_DNA"/>
</dbReference>
<gene>
    <name evidence="2" type="ORF">MPH_04211</name>
</gene>
<protein>
    <submittedName>
        <fullName evidence="2">Uncharacterized protein</fullName>
    </submittedName>
</protein>
<feature type="compositionally biased region" description="Basic residues" evidence="1">
    <location>
        <begin position="240"/>
        <end position="250"/>
    </location>
</feature>
<dbReference type="Proteomes" id="UP000007129">
    <property type="component" value="Unassembled WGS sequence"/>
</dbReference>
<proteinExistence type="predicted"/>
<dbReference type="VEuPathDB" id="FungiDB:MPH_04211"/>